<feature type="signal peptide" evidence="1">
    <location>
        <begin position="1"/>
        <end position="20"/>
    </location>
</feature>
<keyword evidence="1" id="KW-0732">Signal</keyword>
<comment type="caution">
    <text evidence="2">The sequence shown here is derived from an EMBL/GenBank/DDBJ whole genome shotgun (WGS) entry which is preliminary data.</text>
</comment>
<organism evidence="2 3">
    <name type="scientific">Basidiobolus ranarum</name>
    <dbReference type="NCBI Taxonomy" id="34480"/>
    <lineage>
        <taxon>Eukaryota</taxon>
        <taxon>Fungi</taxon>
        <taxon>Fungi incertae sedis</taxon>
        <taxon>Zoopagomycota</taxon>
        <taxon>Entomophthoromycotina</taxon>
        <taxon>Basidiobolomycetes</taxon>
        <taxon>Basidiobolales</taxon>
        <taxon>Basidiobolaceae</taxon>
        <taxon>Basidiobolus</taxon>
    </lineage>
</organism>
<keyword evidence="3" id="KW-1185">Reference proteome</keyword>
<accession>A0ABR2VW42</accession>
<feature type="chain" id="PRO_5045085081" evidence="1">
    <location>
        <begin position="21"/>
        <end position="184"/>
    </location>
</feature>
<evidence type="ECO:0000313" key="2">
    <source>
        <dbReference type="EMBL" id="KAK9707604.1"/>
    </source>
</evidence>
<dbReference type="EMBL" id="JASJQH010007540">
    <property type="protein sequence ID" value="KAK9707604.1"/>
    <property type="molecule type" value="Genomic_DNA"/>
</dbReference>
<evidence type="ECO:0000256" key="1">
    <source>
        <dbReference type="SAM" id="SignalP"/>
    </source>
</evidence>
<evidence type="ECO:0000313" key="3">
    <source>
        <dbReference type="Proteomes" id="UP001479436"/>
    </source>
</evidence>
<protein>
    <submittedName>
        <fullName evidence="2">Uncharacterized protein</fullName>
    </submittedName>
</protein>
<reference evidence="2 3" key="1">
    <citation type="submission" date="2023-04" db="EMBL/GenBank/DDBJ databases">
        <title>Genome of Basidiobolus ranarum AG-B5.</title>
        <authorList>
            <person name="Stajich J.E."/>
            <person name="Carter-House D."/>
            <person name="Gryganskyi A."/>
        </authorList>
    </citation>
    <scope>NUCLEOTIDE SEQUENCE [LARGE SCALE GENOMIC DNA]</scope>
    <source>
        <strain evidence="2 3">AG-B5</strain>
    </source>
</reference>
<proteinExistence type="predicted"/>
<dbReference type="Proteomes" id="UP001479436">
    <property type="component" value="Unassembled WGS sequence"/>
</dbReference>
<gene>
    <name evidence="2" type="ORF">K7432_010065</name>
</gene>
<name>A0ABR2VW42_9FUNG</name>
<sequence length="184" mass="20395">MQSVFALLVSSCILIHTVSGVPVHDASAAYGGTVCGELVTPCVVPVQTHEAIVPVEHGTISQETVPETTVSEPEVREEAPEIYERHEVAPAKLNVDLSHLQPKEALLDEVKGHSSQGSQALSNSNQFDQAQLVDQTVYQPAQQPQPPIIIPQWALHRPRRAYKKYKKYGHSAFKIRYFSGNRRH</sequence>